<organism evidence="2 3">
    <name type="scientific">Trichonephila inaurata madagascariensis</name>
    <dbReference type="NCBI Taxonomy" id="2747483"/>
    <lineage>
        <taxon>Eukaryota</taxon>
        <taxon>Metazoa</taxon>
        <taxon>Ecdysozoa</taxon>
        <taxon>Arthropoda</taxon>
        <taxon>Chelicerata</taxon>
        <taxon>Arachnida</taxon>
        <taxon>Araneae</taxon>
        <taxon>Araneomorphae</taxon>
        <taxon>Entelegynae</taxon>
        <taxon>Araneoidea</taxon>
        <taxon>Nephilidae</taxon>
        <taxon>Trichonephila</taxon>
        <taxon>Trichonephila inaurata</taxon>
    </lineage>
</organism>
<gene>
    <name evidence="2" type="primary">GIP</name>
    <name evidence="2" type="ORF">TNIN_400961</name>
</gene>
<evidence type="ECO:0000313" key="2">
    <source>
        <dbReference type="EMBL" id="GFY43262.1"/>
    </source>
</evidence>
<proteinExistence type="predicted"/>
<dbReference type="PANTHER" id="PTHR11439">
    <property type="entry name" value="GAG-POL-RELATED RETROTRANSPOSON"/>
    <property type="match status" value="1"/>
</dbReference>
<accession>A0A8X7BUM9</accession>
<evidence type="ECO:0000313" key="3">
    <source>
        <dbReference type="Proteomes" id="UP000886998"/>
    </source>
</evidence>
<dbReference type="AlphaFoldDB" id="A0A8X7BUM9"/>
<feature type="domain" description="Reverse transcriptase Ty1/copia-type" evidence="1">
    <location>
        <begin position="32"/>
        <end position="148"/>
    </location>
</feature>
<dbReference type="Proteomes" id="UP000886998">
    <property type="component" value="Unassembled WGS sequence"/>
</dbReference>
<keyword evidence="3" id="KW-1185">Reference proteome</keyword>
<comment type="caution">
    <text evidence="2">The sequence shown here is derived from an EMBL/GenBank/DDBJ whole genome shotgun (WGS) entry which is preliminary data.</text>
</comment>
<dbReference type="EMBL" id="BMAV01003571">
    <property type="protein sequence ID" value="GFY43262.1"/>
    <property type="molecule type" value="Genomic_DNA"/>
</dbReference>
<dbReference type="OrthoDB" id="6432544at2759"/>
<reference evidence="2" key="1">
    <citation type="submission" date="2020-08" db="EMBL/GenBank/DDBJ databases">
        <title>Multicomponent nature underlies the extraordinary mechanical properties of spider dragline silk.</title>
        <authorList>
            <person name="Kono N."/>
            <person name="Nakamura H."/>
            <person name="Mori M."/>
            <person name="Yoshida Y."/>
            <person name="Ohtoshi R."/>
            <person name="Malay A.D."/>
            <person name="Moran D.A.P."/>
            <person name="Tomita M."/>
            <person name="Numata K."/>
            <person name="Arakawa K."/>
        </authorList>
    </citation>
    <scope>NUCLEOTIDE SEQUENCE</scope>
</reference>
<dbReference type="Pfam" id="PF07727">
    <property type="entry name" value="RVT_2"/>
    <property type="match status" value="1"/>
</dbReference>
<dbReference type="InterPro" id="IPR013103">
    <property type="entry name" value="RVT_2"/>
</dbReference>
<protein>
    <submittedName>
        <fullName evidence="2">Copia protein</fullName>
    </submittedName>
</protein>
<name>A0A8X7BUM9_9ARAC</name>
<sequence length="233" mass="26558">MGVDSVEFHIWQKGHAEECDKNFDGASGAMEMHTALIMWRRSIKLGFKASEAHSCLYIRGRKGRKLFIVLYFDDGLIAVTDQQDSEILIKKLKTKFKISVQDVSCLLGLEIEHHKHNSITICQKGYTRKILKCFRFEECKPVATPMLKGCRLQNSETKNSYFPYRQAIGALMYRKGGTRPDLAYSVGFLSRSLESPSAEDIVRLKRVFRYIAGTVVYGITYHATETKRCASLL</sequence>
<evidence type="ECO:0000259" key="1">
    <source>
        <dbReference type="Pfam" id="PF07727"/>
    </source>
</evidence>